<name>Q8MPY0_CAEEL</name>
<dbReference type="SMR" id="Q8MPY0"/>
<evidence type="ECO:0000256" key="1">
    <source>
        <dbReference type="SAM" id="MobiDB-lite"/>
    </source>
</evidence>
<feature type="compositionally biased region" description="Low complexity" evidence="1">
    <location>
        <begin position="48"/>
        <end position="64"/>
    </location>
</feature>
<dbReference type="KEGG" id="cel:CELE_T05G5.12"/>
<dbReference type="AlphaFoldDB" id="Q8MPY0"/>
<organism evidence="2 3">
    <name type="scientific">Caenorhabditis elegans</name>
    <dbReference type="NCBI Taxonomy" id="6239"/>
    <lineage>
        <taxon>Eukaryota</taxon>
        <taxon>Metazoa</taxon>
        <taxon>Ecdysozoa</taxon>
        <taxon>Nematoda</taxon>
        <taxon>Chromadorea</taxon>
        <taxon>Rhabditida</taxon>
        <taxon>Rhabditina</taxon>
        <taxon>Rhabditomorpha</taxon>
        <taxon>Rhabditoidea</taxon>
        <taxon>Rhabditidae</taxon>
        <taxon>Peloderinae</taxon>
        <taxon>Caenorhabditis</taxon>
    </lineage>
</organism>
<reference evidence="2 3" key="1">
    <citation type="journal article" date="1998" name="Science">
        <title>Genome sequence of the nematode C. elegans: a platform for investigating biology.</title>
        <authorList>
            <consortium name="The C. elegans sequencing consortium"/>
            <person name="Sulson J.E."/>
            <person name="Waterston R."/>
        </authorList>
    </citation>
    <scope>NUCLEOTIDE SEQUENCE [LARGE SCALE GENOMIC DNA]</scope>
    <source>
        <strain evidence="2 3">Bristol N2</strain>
    </source>
</reference>
<accession>Q8MPY0</accession>
<dbReference type="EMBL" id="BX284603">
    <property type="protein sequence ID" value="CAD44154.1"/>
    <property type="molecule type" value="Genomic_DNA"/>
</dbReference>
<dbReference type="PaxDb" id="6239-T05G5.12"/>
<dbReference type="GeneID" id="3564991"/>
<dbReference type="Bgee" id="WBGene00000932">
    <property type="expression patterns" value="Expressed in pharyngeal muscle cell (C elegans) and 3 other cell types or tissues"/>
</dbReference>
<dbReference type="HOGENOM" id="CLU_2415287_0_0_1"/>
<evidence type="ECO:0000313" key="3">
    <source>
        <dbReference type="Proteomes" id="UP000001940"/>
    </source>
</evidence>
<dbReference type="FunCoup" id="Q8MPY0">
    <property type="interactions" value="332"/>
</dbReference>
<feature type="compositionally biased region" description="Polar residues" evidence="1">
    <location>
        <begin position="23"/>
        <end position="35"/>
    </location>
</feature>
<feature type="region of interest" description="Disordered" evidence="1">
    <location>
        <begin position="1"/>
        <end position="64"/>
    </location>
</feature>
<dbReference type="eggNOG" id="ENOG502TING">
    <property type="taxonomic scope" value="Eukaryota"/>
</dbReference>
<keyword evidence="3" id="KW-1185">Reference proteome</keyword>
<dbReference type="WormBase" id="T05G5.12">
    <property type="protein sequence ID" value="CE31363"/>
    <property type="gene ID" value="WBGene00000932"/>
    <property type="gene designation" value="dao-6"/>
</dbReference>
<dbReference type="OrthoDB" id="5873871at2759"/>
<dbReference type="STRING" id="6239.T05G5.12.1"/>
<dbReference type="RefSeq" id="NP_001379310.1">
    <property type="nucleotide sequence ID" value="NM_001392179.1"/>
</dbReference>
<dbReference type="Proteomes" id="UP000001940">
    <property type="component" value="Chromosome III"/>
</dbReference>
<gene>
    <name evidence="2 4" type="primary">dao-6</name>
    <name evidence="2" type="ORF">CELE_T05G5.12</name>
    <name evidence="4" type="ORF">T05G5.12</name>
</gene>
<protein>
    <submittedName>
        <fullName evidence="2">Dauer or Aging adult Overexpression</fullName>
    </submittedName>
</protein>
<evidence type="ECO:0000313" key="2">
    <source>
        <dbReference type="EMBL" id="CAD44154.1"/>
    </source>
</evidence>
<evidence type="ECO:0000313" key="4">
    <source>
        <dbReference type="WormBase" id="T05G5.12"/>
    </source>
</evidence>
<proteinExistence type="predicted"/>
<dbReference type="InParanoid" id="Q8MPY0"/>
<dbReference type="OMA" id="SESETMP"/>
<dbReference type="CTD" id="3564991"/>
<sequence>MWKKSQFTAYKKVESDEQDSEKQNTFNYQKLSESETMPVHQKTRKGSNHSNASTASTCSTTSSSKRYTSSQQSFAFVPPVFPVVPQKFVFFG</sequence>
<dbReference type="AGR" id="WB:WBGene00000932"/>
<dbReference type="UCSC" id="T05G5.12">
    <property type="organism name" value="c. elegans"/>
</dbReference>